<protein>
    <submittedName>
        <fullName evidence="1">Uncharacterized protein</fullName>
    </submittedName>
</protein>
<organism evidence="1 2">
    <name type="scientific">Roseinatronobacter alkalisoli</name>
    <dbReference type="NCBI Taxonomy" id="3028235"/>
    <lineage>
        <taxon>Bacteria</taxon>
        <taxon>Pseudomonadati</taxon>
        <taxon>Pseudomonadota</taxon>
        <taxon>Alphaproteobacteria</taxon>
        <taxon>Rhodobacterales</taxon>
        <taxon>Paracoccaceae</taxon>
        <taxon>Roseinatronobacter</taxon>
    </lineage>
</organism>
<sequence>MIRDPVERVLTLYDTARRQAGAEALEAEITLAALPWWLRVGSPLRPALDHAIAQGRLGQGRIDIVSGDAAACAAAIFAAAAQLERRAYSRVTVVTADTAIAPVVLDMSAASGFGHTRKTRFVPYPGEAAAAIVLSAPDRTAAPLLELAEMPESLRPLAPDRGLMGFVSAGLLQGFLPPDRGFTLLADLDGERHRAEEFGVVRSRLAEPDKVIVPALATGYIGTATLAVQIGAALAAPPESAVPHLCWTMARSGMRIAARIT</sequence>
<evidence type="ECO:0000313" key="2">
    <source>
        <dbReference type="Proteomes" id="UP001431784"/>
    </source>
</evidence>
<dbReference type="EMBL" id="JAQZSM010000052">
    <property type="protein sequence ID" value="MDD7973739.1"/>
    <property type="molecule type" value="Genomic_DNA"/>
</dbReference>
<reference evidence="1" key="1">
    <citation type="submission" date="2023-02" db="EMBL/GenBank/DDBJ databases">
        <title>Description of Roseinatronobacter alkalisoli sp. nov., an alkaliphilic bacerium isolated from soda soil.</title>
        <authorList>
            <person name="Wei W."/>
        </authorList>
    </citation>
    <scope>NUCLEOTIDE SEQUENCE</scope>
    <source>
        <strain evidence="1">HJB301</strain>
    </source>
</reference>
<gene>
    <name evidence="1" type="ORF">PUT78_22005</name>
</gene>
<dbReference type="Proteomes" id="UP001431784">
    <property type="component" value="Unassembled WGS sequence"/>
</dbReference>
<comment type="caution">
    <text evidence="1">The sequence shown here is derived from an EMBL/GenBank/DDBJ whole genome shotgun (WGS) entry which is preliminary data.</text>
</comment>
<name>A0ABT5TF44_9RHOB</name>
<accession>A0ABT5TF44</accession>
<dbReference type="RefSeq" id="WP_274354400.1">
    <property type="nucleotide sequence ID" value="NZ_JAQZSM010000052.1"/>
</dbReference>
<proteinExistence type="predicted"/>
<evidence type="ECO:0000313" key="1">
    <source>
        <dbReference type="EMBL" id="MDD7973739.1"/>
    </source>
</evidence>
<keyword evidence="2" id="KW-1185">Reference proteome</keyword>